<organism evidence="1 2">
    <name type="scientific">Desulfosporosinus acididurans</name>
    <dbReference type="NCBI Taxonomy" id="476652"/>
    <lineage>
        <taxon>Bacteria</taxon>
        <taxon>Bacillati</taxon>
        <taxon>Bacillota</taxon>
        <taxon>Clostridia</taxon>
        <taxon>Eubacteriales</taxon>
        <taxon>Desulfitobacteriaceae</taxon>
        <taxon>Desulfosporosinus</taxon>
    </lineage>
</organism>
<name>A0A0J1INW4_9FIRM</name>
<comment type="caution">
    <text evidence="1">The sequence shown here is derived from an EMBL/GenBank/DDBJ whole genome shotgun (WGS) entry which is preliminary data.</text>
</comment>
<reference evidence="1 2" key="1">
    <citation type="submission" date="2015-06" db="EMBL/GenBank/DDBJ databases">
        <title>Draft genome of the moderately acidophilic sulfate reducer Candidatus Desulfosporosinus acididurans strain M1.</title>
        <authorList>
            <person name="Poehlein A."/>
            <person name="Petzsch P."/>
            <person name="Johnson B.D."/>
            <person name="Schloemann M."/>
            <person name="Daniel R."/>
            <person name="Muehling M."/>
        </authorList>
    </citation>
    <scope>NUCLEOTIDE SEQUENCE [LARGE SCALE GENOMIC DNA]</scope>
    <source>
        <strain evidence="1 2">M1</strain>
    </source>
</reference>
<dbReference type="AlphaFoldDB" id="A0A0J1INW4"/>
<dbReference type="Proteomes" id="UP000036356">
    <property type="component" value="Unassembled WGS sequence"/>
</dbReference>
<gene>
    <name evidence="1" type="ORF">DEAC_c17600</name>
</gene>
<protein>
    <submittedName>
        <fullName evidence="1">Uncharacterized protein</fullName>
    </submittedName>
</protein>
<evidence type="ECO:0000313" key="2">
    <source>
        <dbReference type="Proteomes" id="UP000036356"/>
    </source>
</evidence>
<accession>A0A0J1INW4</accession>
<dbReference type="PATRIC" id="fig|476652.3.peg.1817"/>
<dbReference type="STRING" id="476652.DEAC_c17600"/>
<evidence type="ECO:0000313" key="1">
    <source>
        <dbReference type="EMBL" id="KLU66361.1"/>
    </source>
</evidence>
<proteinExistence type="predicted"/>
<keyword evidence="2" id="KW-1185">Reference proteome</keyword>
<dbReference type="RefSeq" id="WP_047809628.1">
    <property type="nucleotide sequence ID" value="NZ_LDZY01000005.1"/>
</dbReference>
<dbReference type="EMBL" id="LDZY01000005">
    <property type="protein sequence ID" value="KLU66361.1"/>
    <property type="molecule type" value="Genomic_DNA"/>
</dbReference>
<sequence>MCPYINEGMNVNGSYYYCDAAALGVKLSTRELEDIGCTVAQRKTCKSLMEMTLGYALLPDPVEKNTNIILNFNRDSKKLCAK</sequence>